<dbReference type="Gene3D" id="3.90.550.10">
    <property type="entry name" value="Spore Coat Polysaccharide Biosynthesis Protein SpsA, Chain A"/>
    <property type="match status" value="1"/>
</dbReference>
<dbReference type="EC" id="2.4.-.-" evidence="1"/>
<evidence type="ECO:0000313" key="1">
    <source>
        <dbReference type="EMBL" id="QUC11315.1"/>
    </source>
</evidence>
<proteinExistence type="predicted"/>
<organism evidence="1 2">
    <name type="scientific">Arachnia propionica</name>
    <dbReference type="NCBI Taxonomy" id="1750"/>
    <lineage>
        <taxon>Bacteria</taxon>
        <taxon>Bacillati</taxon>
        <taxon>Actinomycetota</taxon>
        <taxon>Actinomycetes</taxon>
        <taxon>Propionibacteriales</taxon>
        <taxon>Propionibacteriaceae</taxon>
        <taxon>Arachnia</taxon>
    </lineage>
</organism>
<dbReference type="AlphaFoldDB" id="A0AB37HWU5"/>
<keyword evidence="1" id="KW-0328">Glycosyltransferase</keyword>
<dbReference type="PANTHER" id="PTHR43685">
    <property type="entry name" value="GLYCOSYLTRANSFERASE"/>
    <property type="match status" value="1"/>
</dbReference>
<gene>
    <name evidence="1" type="ORF">J5A53_00985</name>
</gene>
<dbReference type="InterPro" id="IPR050834">
    <property type="entry name" value="Glycosyltransf_2"/>
</dbReference>
<accession>A0AB37HWU5</accession>
<evidence type="ECO:0000313" key="2">
    <source>
        <dbReference type="Proteomes" id="UP000677180"/>
    </source>
</evidence>
<dbReference type="SUPFAM" id="SSF53448">
    <property type="entry name" value="Nucleotide-diphospho-sugar transferases"/>
    <property type="match status" value="1"/>
</dbReference>
<dbReference type="CDD" id="cd00761">
    <property type="entry name" value="Glyco_tranf_GTA_type"/>
    <property type="match status" value="1"/>
</dbReference>
<dbReference type="RefSeq" id="WP_081490355.1">
    <property type="nucleotide sequence ID" value="NZ_CP040007.1"/>
</dbReference>
<dbReference type="EMBL" id="CP072385">
    <property type="protein sequence ID" value="QUC11315.1"/>
    <property type="molecule type" value="Genomic_DNA"/>
</dbReference>
<dbReference type="GO" id="GO:0016757">
    <property type="term" value="F:glycosyltransferase activity"/>
    <property type="evidence" value="ECO:0007669"/>
    <property type="project" value="UniProtKB-KW"/>
</dbReference>
<sequence length="427" mass="46643">MLEQPMRSSDNPEWAGAVWVGELDLSDLASAPSDSRLELAGGSDYHRARFLVREDQALRGFVTVGIEEGRVRGDELRRAVDELPVAVPEPEPPRPPISVVICTRDRGRLLRDAVDSVLASDYPDLEVVVVDNAGSTSETRDLALRHPDPRVRYAHEPLAGNSHGRNRGLRVAAHEHVAFIDDDVVVDRHWLTGIARGFARDPHVGLVCGLVPSGEIRTRTQAWFDQRVTWADAREPRVYSLSSPPPELPLFPFQVGAYGTGANTALTRTAFESVGGFDVTLGGGQPTKGGEDIDLYLRMLAAGYSISVEPSAITWHRHRSDLPALKAQARGYGTGMGAWFTKILFTPSLLRLALPKVPGAVARMRTIARGGSSDPEGTDAEFGFPRGYTASLGSLEMRSALTGPLRYAQACLGRWRHRREGWAGMSR</sequence>
<dbReference type="Pfam" id="PF13641">
    <property type="entry name" value="Glyco_tranf_2_3"/>
    <property type="match status" value="1"/>
</dbReference>
<dbReference type="PANTHER" id="PTHR43685:SF2">
    <property type="entry name" value="GLYCOSYLTRANSFERASE 2-LIKE DOMAIN-CONTAINING PROTEIN"/>
    <property type="match status" value="1"/>
</dbReference>
<name>A0AB37HWU5_9ACTN</name>
<reference evidence="1" key="1">
    <citation type="submission" date="2021-03" db="EMBL/GenBank/DDBJ databases">
        <title>Human Oral Microbial Genomes.</title>
        <authorList>
            <person name="Johnston C.D."/>
            <person name="Chen T."/>
            <person name="Dewhirst F.E."/>
        </authorList>
    </citation>
    <scope>NUCLEOTIDE SEQUENCE</scope>
    <source>
        <strain evidence="1">F0714</strain>
    </source>
</reference>
<dbReference type="Proteomes" id="UP000677180">
    <property type="component" value="Chromosome"/>
</dbReference>
<protein>
    <submittedName>
        <fullName evidence="1">Glycosyltransferase</fullName>
        <ecNumber evidence="1">2.4.-.-</ecNumber>
    </submittedName>
</protein>
<keyword evidence="1" id="KW-0808">Transferase</keyword>
<dbReference type="InterPro" id="IPR029044">
    <property type="entry name" value="Nucleotide-diphossugar_trans"/>
</dbReference>